<dbReference type="AlphaFoldDB" id="A0A9N8VIJ1"/>
<proteinExistence type="predicted"/>
<name>A0A9N8VIJ1_9GLOM</name>
<keyword evidence="2" id="KW-1185">Reference proteome</keyword>
<reference evidence="1" key="1">
    <citation type="submission" date="2021-06" db="EMBL/GenBank/DDBJ databases">
        <authorList>
            <person name="Kallberg Y."/>
            <person name="Tangrot J."/>
            <person name="Rosling A."/>
        </authorList>
    </citation>
    <scope>NUCLEOTIDE SEQUENCE</scope>
    <source>
        <strain evidence="1">CL551</strain>
    </source>
</reference>
<evidence type="ECO:0000313" key="1">
    <source>
        <dbReference type="EMBL" id="CAG8452253.1"/>
    </source>
</evidence>
<organism evidence="1 2">
    <name type="scientific">Acaulospora morrowiae</name>
    <dbReference type="NCBI Taxonomy" id="94023"/>
    <lineage>
        <taxon>Eukaryota</taxon>
        <taxon>Fungi</taxon>
        <taxon>Fungi incertae sedis</taxon>
        <taxon>Mucoromycota</taxon>
        <taxon>Glomeromycotina</taxon>
        <taxon>Glomeromycetes</taxon>
        <taxon>Diversisporales</taxon>
        <taxon>Acaulosporaceae</taxon>
        <taxon>Acaulospora</taxon>
    </lineage>
</organism>
<protein>
    <submittedName>
        <fullName evidence="1">9477_t:CDS:1</fullName>
    </submittedName>
</protein>
<dbReference type="Proteomes" id="UP000789342">
    <property type="component" value="Unassembled WGS sequence"/>
</dbReference>
<sequence>MDFRSRVNNVVNNNALRTILFNQVPDPNTILNAIRVNGKWARRDIKFRGYDAFATVVVTEAGTLLNETDSGILKFASSLLWSDASKQSKNNYIHCAQVVDALR</sequence>
<comment type="caution">
    <text evidence="1">The sequence shown here is derived from an EMBL/GenBank/DDBJ whole genome shotgun (WGS) entry which is preliminary data.</text>
</comment>
<evidence type="ECO:0000313" key="2">
    <source>
        <dbReference type="Proteomes" id="UP000789342"/>
    </source>
</evidence>
<gene>
    <name evidence="1" type="ORF">AMORRO_LOCUS957</name>
</gene>
<dbReference type="EMBL" id="CAJVPV010000339">
    <property type="protein sequence ID" value="CAG8452253.1"/>
    <property type="molecule type" value="Genomic_DNA"/>
</dbReference>
<accession>A0A9N8VIJ1</accession>